<dbReference type="RefSeq" id="WP_094406356.1">
    <property type="nucleotide sequence ID" value="NZ_NMVO01000016.1"/>
</dbReference>
<organism evidence="2 3">
    <name type="scientific">Enemella evansiae</name>
    <dbReference type="NCBI Taxonomy" id="2016499"/>
    <lineage>
        <taxon>Bacteria</taxon>
        <taxon>Bacillati</taxon>
        <taxon>Actinomycetota</taxon>
        <taxon>Actinomycetes</taxon>
        <taxon>Propionibacteriales</taxon>
        <taxon>Propionibacteriaceae</taxon>
        <taxon>Enemella</taxon>
    </lineage>
</organism>
<dbReference type="OrthoDB" id="23936at2"/>
<evidence type="ECO:0000256" key="1">
    <source>
        <dbReference type="SAM" id="SignalP"/>
    </source>
</evidence>
<keyword evidence="1" id="KW-0732">Signal</keyword>
<evidence type="ECO:0000313" key="3">
    <source>
        <dbReference type="Proteomes" id="UP000215896"/>
    </source>
</evidence>
<sequence length="448" mass="47099">MSNPASLSRRRVLGLGLGAAATIPFAGALAGCAGASTTGGGGGAGSMQFYGTQFSQVEEKQRYEAIVKQFLTDPPVSYNVAPSTSEFLTQIKTQVQANKVAFDLVGGLYGDLAPVADQLEDVSDLTGAATAAGVPEDLIQLGKLNGSTQKFIPWMQATYVVAVNKKALQWLPAGADVNNLTYDQFLTWAKAAQAANGGKGVFGLPCGPKGLYHRFFQGYLLPSFTGGQITTFAGPDAQQAWSYMKELWAAMNPASTNYDNMQDPLASGEVLVAWDHVARLVGAPKAKPEDWVMVPAPTGPKGLGYMLIVAGLAIPKGGDRTKANKTIESLLKADVQNATLKENAFFPVIKGDPPADLPPAVKLESAAVTAQQNNPKAIVALPPVGVGAKDAELGQAFKDTFTQICLQNKPIPEVIANQANVIQKILDEVKVPCWAPDPSSNGQPCKVG</sequence>
<dbReference type="InterPro" id="IPR006311">
    <property type="entry name" value="TAT_signal"/>
</dbReference>
<gene>
    <name evidence="2" type="ORF">CGZ94_17125</name>
</gene>
<dbReference type="EMBL" id="NMVO01000016">
    <property type="protein sequence ID" value="OYO10706.1"/>
    <property type="molecule type" value="Genomic_DNA"/>
</dbReference>
<name>A0A255G8H2_9ACTN</name>
<feature type="signal peptide" evidence="1">
    <location>
        <begin position="1"/>
        <end position="30"/>
    </location>
</feature>
<comment type="caution">
    <text evidence="2">The sequence shown here is derived from an EMBL/GenBank/DDBJ whole genome shotgun (WGS) entry which is preliminary data.</text>
</comment>
<dbReference type="PROSITE" id="PS51318">
    <property type="entry name" value="TAT"/>
    <property type="match status" value="1"/>
</dbReference>
<dbReference type="Gene3D" id="3.40.190.10">
    <property type="entry name" value="Periplasmic binding protein-like II"/>
    <property type="match status" value="1"/>
</dbReference>
<feature type="chain" id="PRO_5038764214" evidence="1">
    <location>
        <begin position="31"/>
        <end position="448"/>
    </location>
</feature>
<reference evidence="2 3" key="1">
    <citation type="submission" date="2017-07" db="EMBL/GenBank/DDBJ databases">
        <title>Draft whole genome sequences of clinical Proprionibacteriaceae strains.</title>
        <authorList>
            <person name="Bernier A.-M."/>
            <person name="Bernard K."/>
            <person name="Domingo M.-C."/>
        </authorList>
    </citation>
    <scope>NUCLEOTIDE SEQUENCE [LARGE SCALE GENOMIC DNA]</scope>
    <source>
        <strain evidence="2 3">NML 030167</strain>
    </source>
</reference>
<dbReference type="AlphaFoldDB" id="A0A255G8H2"/>
<keyword evidence="3" id="KW-1185">Reference proteome</keyword>
<protein>
    <submittedName>
        <fullName evidence="2">ABC transporter substrate-binding protein</fullName>
    </submittedName>
</protein>
<dbReference type="SUPFAM" id="SSF53850">
    <property type="entry name" value="Periplasmic binding protein-like II"/>
    <property type="match status" value="1"/>
</dbReference>
<evidence type="ECO:0000313" key="2">
    <source>
        <dbReference type="EMBL" id="OYO10706.1"/>
    </source>
</evidence>
<dbReference type="Proteomes" id="UP000215896">
    <property type="component" value="Unassembled WGS sequence"/>
</dbReference>
<accession>A0A255G8H2</accession>
<proteinExistence type="predicted"/>